<dbReference type="AlphaFoldDB" id="A0A195F788"/>
<evidence type="ECO:0000256" key="1">
    <source>
        <dbReference type="SAM" id="MobiDB-lite"/>
    </source>
</evidence>
<dbReference type="Proteomes" id="UP000078541">
    <property type="component" value="Unassembled WGS sequence"/>
</dbReference>
<evidence type="ECO:0000313" key="2">
    <source>
        <dbReference type="EMBL" id="KYN36470.1"/>
    </source>
</evidence>
<feature type="region of interest" description="Disordered" evidence="1">
    <location>
        <begin position="99"/>
        <end position="137"/>
    </location>
</feature>
<dbReference type="EMBL" id="KQ981744">
    <property type="protein sequence ID" value="KYN36470.1"/>
    <property type="molecule type" value="Genomic_DNA"/>
</dbReference>
<feature type="compositionally biased region" description="Basic residues" evidence="1">
    <location>
        <begin position="18"/>
        <end position="29"/>
    </location>
</feature>
<proteinExistence type="predicted"/>
<gene>
    <name evidence="2" type="ORF">ALC56_09431</name>
</gene>
<sequence length="137" mass="16121">MLRASPHLSHFVPLPPRSRAKRTRRKKRDVHVANPIVYREAKLATAMSKSMNRLGKGERGKDGSTEERCRINTRPSTETRCYSRYAERPRTISVIRERERIQTEDRRSAERAVETCKEKDKEPRRRGRKVLHQDGTR</sequence>
<feature type="region of interest" description="Disordered" evidence="1">
    <location>
        <begin position="48"/>
        <end position="76"/>
    </location>
</feature>
<feature type="region of interest" description="Disordered" evidence="1">
    <location>
        <begin position="1"/>
        <end position="32"/>
    </location>
</feature>
<feature type="compositionally biased region" description="Basic and acidic residues" evidence="1">
    <location>
        <begin position="99"/>
        <end position="123"/>
    </location>
</feature>
<name>A0A195F788_9HYME</name>
<feature type="compositionally biased region" description="Basic and acidic residues" evidence="1">
    <location>
        <begin position="55"/>
        <end position="70"/>
    </location>
</feature>
<protein>
    <submittedName>
        <fullName evidence="2">Uncharacterized protein</fullName>
    </submittedName>
</protein>
<reference evidence="2 3" key="1">
    <citation type="submission" date="2016-03" db="EMBL/GenBank/DDBJ databases">
        <title>Trachymyrmex septentrionalis WGS genome.</title>
        <authorList>
            <person name="Nygaard S."/>
            <person name="Hu H."/>
            <person name="Boomsma J."/>
            <person name="Zhang G."/>
        </authorList>
    </citation>
    <scope>NUCLEOTIDE SEQUENCE [LARGE SCALE GENOMIC DNA]</scope>
    <source>
        <strain evidence="2">Tsep2-gDNA-1</strain>
        <tissue evidence="2">Whole body</tissue>
    </source>
</reference>
<keyword evidence="3" id="KW-1185">Reference proteome</keyword>
<evidence type="ECO:0000313" key="3">
    <source>
        <dbReference type="Proteomes" id="UP000078541"/>
    </source>
</evidence>
<accession>A0A195F788</accession>
<organism evidence="2 3">
    <name type="scientific">Trachymyrmex septentrionalis</name>
    <dbReference type="NCBI Taxonomy" id="34720"/>
    <lineage>
        <taxon>Eukaryota</taxon>
        <taxon>Metazoa</taxon>
        <taxon>Ecdysozoa</taxon>
        <taxon>Arthropoda</taxon>
        <taxon>Hexapoda</taxon>
        <taxon>Insecta</taxon>
        <taxon>Pterygota</taxon>
        <taxon>Neoptera</taxon>
        <taxon>Endopterygota</taxon>
        <taxon>Hymenoptera</taxon>
        <taxon>Apocrita</taxon>
        <taxon>Aculeata</taxon>
        <taxon>Formicoidea</taxon>
        <taxon>Formicidae</taxon>
        <taxon>Myrmicinae</taxon>
        <taxon>Trachymyrmex</taxon>
    </lineage>
</organism>